<evidence type="ECO:0000256" key="2">
    <source>
        <dbReference type="SAM" id="SignalP"/>
    </source>
</evidence>
<dbReference type="OrthoDB" id="5919229at2759"/>
<proteinExistence type="predicted"/>
<organism evidence="3 4">
    <name type="scientific">Trichinella murrelli</name>
    <dbReference type="NCBI Taxonomy" id="144512"/>
    <lineage>
        <taxon>Eukaryota</taxon>
        <taxon>Metazoa</taxon>
        <taxon>Ecdysozoa</taxon>
        <taxon>Nematoda</taxon>
        <taxon>Enoplea</taxon>
        <taxon>Dorylaimia</taxon>
        <taxon>Trichinellida</taxon>
        <taxon>Trichinellidae</taxon>
        <taxon>Trichinella</taxon>
    </lineage>
</organism>
<dbReference type="Proteomes" id="UP000055048">
    <property type="component" value="Unassembled WGS sequence"/>
</dbReference>
<gene>
    <name evidence="3" type="ORF">T05_5888</name>
</gene>
<accession>A0A0V0TGK6</accession>
<dbReference type="EMBL" id="JYDJ01000282">
    <property type="protein sequence ID" value="KRX38081.1"/>
    <property type="molecule type" value="Genomic_DNA"/>
</dbReference>
<feature type="chain" id="PRO_5006869171" evidence="2">
    <location>
        <begin position="19"/>
        <end position="102"/>
    </location>
</feature>
<comment type="caution">
    <text evidence="3">The sequence shown here is derived from an EMBL/GenBank/DDBJ whole genome shotgun (WGS) entry which is preliminary data.</text>
</comment>
<feature type="coiled-coil region" evidence="1">
    <location>
        <begin position="15"/>
        <end position="42"/>
    </location>
</feature>
<evidence type="ECO:0000313" key="3">
    <source>
        <dbReference type="EMBL" id="KRX38081.1"/>
    </source>
</evidence>
<feature type="signal peptide" evidence="2">
    <location>
        <begin position="1"/>
        <end position="18"/>
    </location>
</feature>
<evidence type="ECO:0000313" key="4">
    <source>
        <dbReference type="Proteomes" id="UP000055048"/>
    </source>
</evidence>
<keyword evidence="1" id="KW-0175">Coiled coil</keyword>
<sequence length="102" mass="11832">MKLLWLFTLLFIILLVESTSTNEEYKVTLESLEKTIQTADQYTTMRSDLEDITKKCIEKCSKKGHKIILLLLPASFLEKCIKKCQIKEMKELRDSYAPKSAV</sequence>
<reference evidence="3 4" key="1">
    <citation type="submission" date="2015-01" db="EMBL/GenBank/DDBJ databases">
        <title>Evolution of Trichinella species and genotypes.</title>
        <authorList>
            <person name="Korhonen P.K."/>
            <person name="Edoardo P."/>
            <person name="Giuseppe L.R."/>
            <person name="Gasser R.B."/>
        </authorList>
    </citation>
    <scope>NUCLEOTIDE SEQUENCE [LARGE SCALE GENOMIC DNA]</scope>
    <source>
        <strain evidence="3">ISS417</strain>
    </source>
</reference>
<keyword evidence="4" id="KW-1185">Reference proteome</keyword>
<evidence type="ECO:0000256" key="1">
    <source>
        <dbReference type="SAM" id="Coils"/>
    </source>
</evidence>
<protein>
    <submittedName>
        <fullName evidence="3">Uncharacterized protein</fullName>
    </submittedName>
</protein>
<keyword evidence="2" id="KW-0732">Signal</keyword>
<name>A0A0V0TGK6_9BILA</name>
<dbReference type="AlphaFoldDB" id="A0A0V0TGK6"/>